<organism evidence="3 4">
    <name type="scientific">Flavivirga spongiicola</name>
    <dbReference type="NCBI Taxonomy" id="421621"/>
    <lineage>
        <taxon>Bacteria</taxon>
        <taxon>Pseudomonadati</taxon>
        <taxon>Bacteroidota</taxon>
        <taxon>Flavobacteriia</taxon>
        <taxon>Flavobacteriales</taxon>
        <taxon>Flavobacteriaceae</taxon>
        <taxon>Flavivirga</taxon>
    </lineage>
</organism>
<dbReference type="Gene3D" id="2.130.10.130">
    <property type="entry name" value="Integrin alpha, N-terminal"/>
    <property type="match status" value="5"/>
</dbReference>
<keyword evidence="4" id="KW-1185">Reference proteome</keyword>
<protein>
    <submittedName>
        <fullName evidence="3">VCBS repeat-containing protein</fullName>
    </submittedName>
</protein>
<comment type="caution">
    <text evidence="3">The sequence shown here is derived from an EMBL/GenBank/DDBJ whole genome shotgun (WGS) entry which is preliminary data.</text>
</comment>
<accession>A0ABU7XSX5</accession>
<dbReference type="PANTHER" id="PTHR16026:SF0">
    <property type="entry name" value="CARTILAGE ACIDIC PROTEIN 1"/>
    <property type="match status" value="1"/>
</dbReference>
<keyword evidence="1" id="KW-0732">Signal</keyword>
<dbReference type="EMBL" id="JAODOP010000004">
    <property type="protein sequence ID" value="MEF3833840.1"/>
    <property type="molecule type" value="Genomic_DNA"/>
</dbReference>
<evidence type="ECO:0000313" key="4">
    <source>
        <dbReference type="Proteomes" id="UP001337305"/>
    </source>
</evidence>
<dbReference type="InterPro" id="IPR028994">
    <property type="entry name" value="Integrin_alpha_N"/>
</dbReference>
<gene>
    <name evidence="3" type="ORF">N1F79_11915</name>
</gene>
<sequence length="1080" mass="120409">MSCQKSKRPLCAETLVGGFQLLSSDKTGIDFNNSIKETENFNHFYYSQIYNGAGVAIGDINNDGLSDIFFCGNQVSDRLYLNKGHFQFENITKKSRAARVSGWSWGVTMVDVNSDGYLDIYVSRNGEFMNPEQRKNLLYINNKDLTFTESAMAYGLADAGYSTQAVFFDMDNDGDLDMYQVNQPADQKLFIRHTITEDSYKFFTHKLYINDKGRYRDVSEYAGISRVFAYGLSVNAADFNNDGWTDLYVANDYDEPDFMYYNNGDGTFRNVINENLKHISRFSMGSDVGDINNDGLIDIITLEMAAEDHFRSKTNMGSMSTENFNQLVSLGKHCQYMSNTLQVNTGVGSFSDVANMAGVAKTDWSWGGLFVDLDNDGLKDIIISNGVKKDVRNNDYMAIVTNLDPNISTQEFFNISKNTPSQPISNYVYNNKGNLQFKKVTKDWGFETPSFSSGIAYGDLDNDGDLDVVTNNMDALAFVYENKATGNFLKIDLEGSDTNTFGYGAKATIHHNGNMQVLENSVTRGYLSSVEPGLFFGLGKEIEVEKVEVKWPDGKINVFENIKANTTLTVKYSKAKTPTKRVEKKQPLLAQIEPNDIGISYSHKENEFDDFEVEILLPHKLSQNGPFSTVGDVNGDGLEDLFIGGAAGQGGILYLQNTNGQFRKSTSQPWENDKDSEDLGALFLDVDGDNDQDLFVASGGNEFKQGNTLLKDRLYINNGQGVFAKSDHGLPPIFESSHCVKASDIDADGDLDIFVGTRLISRQYPFPASSYLLINDNGVFKKAPSKTAPDLENMGLVTDAVFTDIDGDNDADLMLVGEWMQIIILENKEGVFINSSEKYGLKDTRGLWWSITASDLDNDGDDDYIVGNLGINNKFKATKEHPFKVYANDFDNNGTNDIVLAKFYKNDYVPVRGRECTSQQMPYVADKFKDFNSFAASKLLDILPEDKVGDAVKYEIHNFESIILINEGGKLLRQLLPIQAQMSPIKSSLVLDVDNDGNKDIITVGNHYGVEVETTRYDASIGAVLLGDGKNNFHFMPPSQSGLNIPYDSRDINYIKQENNQNTIIVTNNNSSLSVYNYKN</sequence>
<proteinExistence type="predicted"/>
<name>A0ABU7XSX5_9FLAO</name>
<dbReference type="InterPro" id="IPR027039">
    <property type="entry name" value="Crtac1"/>
</dbReference>
<dbReference type="Proteomes" id="UP001337305">
    <property type="component" value="Unassembled WGS sequence"/>
</dbReference>
<dbReference type="InterPro" id="IPR013517">
    <property type="entry name" value="FG-GAP"/>
</dbReference>
<dbReference type="SUPFAM" id="SSF69318">
    <property type="entry name" value="Integrin alpha N-terminal domain"/>
    <property type="match status" value="3"/>
</dbReference>
<dbReference type="RefSeq" id="WP_303306179.1">
    <property type="nucleotide sequence ID" value="NZ_JAODOP010000004.1"/>
</dbReference>
<dbReference type="InterPro" id="IPR011519">
    <property type="entry name" value="UnbV_ASPIC"/>
</dbReference>
<evidence type="ECO:0000256" key="1">
    <source>
        <dbReference type="ARBA" id="ARBA00022729"/>
    </source>
</evidence>
<evidence type="ECO:0000313" key="3">
    <source>
        <dbReference type="EMBL" id="MEF3833840.1"/>
    </source>
</evidence>
<feature type="domain" description="ASPIC/UnbV" evidence="2">
    <location>
        <begin position="502"/>
        <end position="569"/>
    </location>
</feature>
<reference evidence="3 4" key="1">
    <citation type="submission" date="2022-09" db="EMBL/GenBank/DDBJ databases">
        <title>Genome sequencing of Flavivirga sp. MEBiC05379.</title>
        <authorList>
            <person name="Oh H.-M."/>
            <person name="Kwon K.K."/>
            <person name="Park M.J."/>
            <person name="Yang S.-H."/>
        </authorList>
    </citation>
    <scope>NUCLEOTIDE SEQUENCE [LARGE SCALE GENOMIC DNA]</scope>
    <source>
        <strain evidence="3 4">MEBiC05379</strain>
    </source>
</reference>
<dbReference type="Pfam" id="PF13517">
    <property type="entry name" value="FG-GAP_3"/>
    <property type="match status" value="5"/>
</dbReference>
<dbReference type="PANTHER" id="PTHR16026">
    <property type="entry name" value="CARTILAGE ACIDIC PROTEIN 1"/>
    <property type="match status" value="1"/>
</dbReference>
<evidence type="ECO:0000259" key="2">
    <source>
        <dbReference type="Pfam" id="PF07593"/>
    </source>
</evidence>
<dbReference type="Pfam" id="PF07593">
    <property type="entry name" value="UnbV_ASPIC"/>
    <property type="match status" value="1"/>
</dbReference>